<protein>
    <submittedName>
        <fullName evidence="1">Uncharacterized protein DUF4437</fullName>
    </submittedName>
</protein>
<name>A0A560MEM4_9BRAD</name>
<proteinExistence type="predicted"/>
<dbReference type="InterPro" id="IPR014710">
    <property type="entry name" value="RmlC-like_jellyroll"/>
</dbReference>
<dbReference type="Proteomes" id="UP000321304">
    <property type="component" value="Unassembled WGS sequence"/>
</dbReference>
<gene>
    <name evidence="1" type="ORF">FBZ93_102364</name>
</gene>
<dbReference type="Gene3D" id="2.60.120.10">
    <property type="entry name" value="Jelly Rolls"/>
    <property type="match status" value="1"/>
</dbReference>
<accession>A0A560MEM4</accession>
<dbReference type="RefSeq" id="WP_167528940.1">
    <property type="nucleotide sequence ID" value="NZ_VITY01000002.1"/>
</dbReference>
<sequence>MANIFRVTGYIAFVLFVSGAPGQTEPLATAQLTPDEFKWDPTPAGGQRAVLVGDEKKSGMYVIRARFPVNFKVQPHFHPDERVVTVMSGTLYMGYGEQFDESAMKALPAGSIWTEPAKQPHFVWAKDGEVVIQVVGGNGPSGVTLIGPK</sequence>
<evidence type="ECO:0000313" key="1">
    <source>
        <dbReference type="EMBL" id="TWC06050.1"/>
    </source>
</evidence>
<evidence type="ECO:0000313" key="2">
    <source>
        <dbReference type="Proteomes" id="UP000321304"/>
    </source>
</evidence>
<comment type="caution">
    <text evidence="1">The sequence shown here is derived from an EMBL/GenBank/DDBJ whole genome shotgun (WGS) entry which is preliminary data.</text>
</comment>
<dbReference type="EMBL" id="VITY01000002">
    <property type="protein sequence ID" value="TWC06050.1"/>
    <property type="molecule type" value="Genomic_DNA"/>
</dbReference>
<reference evidence="1 2" key="1">
    <citation type="submission" date="2019-06" db="EMBL/GenBank/DDBJ databases">
        <title>Genomic Encyclopedia of Type Strains, Phase IV (KMG-V): Genome sequencing to study the core and pangenomes of soil and plant-associated prokaryotes.</title>
        <authorList>
            <person name="Whitman W."/>
        </authorList>
    </citation>
    <scope>NUCLEOTIDE SEQUENCE [LARGE SCALE GENOMIC DNA]</scope>
    <source>
        <strain evidence="1 2">BR 10355</strain>
    </source>
</reference>
<dbReference type="SUPFAM" id="SSF51182">
    <property type="entry name" value="RmlC-like cupins"/>
    <property type="match status" value="1"/>
</dbReference>
<keyword evidence="2" id="KW-1185">Reference proteome</keyword>
<dbReference type="CDD" id="cd06989">
    <property type="entry name" value="cupin_DRT102"/>
    <property type="match status" value="1"/>
</dbReference>
<dbReference type="InterPro" id="IPR011051">
    <property type="entry name" value="RmlC_Cupin_sf"/>
</dbReference>
<dbReference type="AlphaFoldDB" id="A0A560MEM4"/>
<organism evidence="1 2">
    <name type="scientific">Bradyrhizobium macuxiense</name>
    <dbReference type="NCBI Taxonomy" id="1755647"/>
    <lineage>
        <taxon>Bacteria</taxon>
        <taxon>Pseudomonadati</taxon>
        <taxon>Pseudomonadota</taxon>
        <taxon>Alphaproteobacteria</taxon>
        <taxon>Hyphomicrobiales</taxon>
        <taxon>Nitrobacteraceae</taxon>
        <taxon>Bradyrhizobium</taxon>
    </lineage>
</organism>